<keyword evidence="6 8" id="KW-0472">Membrane</keyword>
<sequence>MGFSFLHLVEAVVLVFNAMGILNERRVLKPLGLDKPTNVNSIKNHISVVFFTVRTYLRAFLIIFNLLLIFLELVIG</sequence>
<protein>
    <submittedName>
        <fullName evidence="9">Membrane protein, putative</fullName>
    </submittedName>
</protein>
<dbReference type="GO" id="GO:0000139">
    <property type="term" value="C:Golgi membrane"/>
    <property type="evidence" value="ECO:0007669"/>
    <property type="project" value="TreeGrafter"/>
</dbReference>
<organism evidence="9 10">
    <name type="scientific">Babesia bigemina</name>
    <dbReference type="NCBI Taxonomy" id="5866"/>
    <lineage>
        <taxon>Eukaryota</taxon>
        <taxon>Sar</taxon>
        <taxon>Alveolata</taxon>
        <taxon>Apicomplexa</taxon>
        <taxon>Aconoidasida</taxon>
        <taxon>Piroplasmida</taxon>
        <taxon>Babesiidae</taxon>
        <taxon>Babesia</taxon>
    </lineage>
</organism>
<accession>A0A061DEV2</accession>
<dbReference type="STRING" id="5866.A0A061DEV2"/>
<dbReference type="OMA" id="FFTVRTY"/>
<reference evidence="10" key="1">
    <citation type="journal article" date="2014" name="Nucleic Acids Res.">
        <title>The evolutionary dynamics of variant antigen genes in Babesia reveal a history of genomic innovation underlying host-parasite interaction.</title>
        <authorList>
            <person name="Jackson A.P."/>
            <person name="Otto T.D."/>
            <person name="Darby A."/>
            <person name="Ramaprasad A."/>
            <person name="Xia D."/>
            <person name="Echaide I.E."/>
            <person name="Farber M."/>
            <person name="Gahlot S."/>
            <person name="Gamble J."/>
            <person name="Gupta D."/>
            <person name="Gupta Y."/>
            <person name="Jackson L."/>
            <person name="Malandrin L."/>
            <person name="Malas T.B."/>
            <person name="Moussa E."/>
            <person name="Nair M."/>
            <person name="Reid A.J."/>
            <person name="Sanders M."/>
            <person name="Sharma J."/>
            <person name="Tracey A."/>
            <person name="Quail M.A."/>
            <person name="Weir W."/>
            <person name="Wastling J.M."/>
            <person name="Hall N."/>
            <person name="Willadsen P."/>
            <person name="Lingelbach K."/>
            <person name="Shiels B."/>
            <person name="Tait A."/>
            <person name="Berriman M."/>
            <person name="Allred D.R."/>
            <person name="Pain A."/>
        </authorList>
    </citation>
    <scope>NUCLEOTIDE SEQUENCE [LARGE SCALE GENOMIC DNA]</scope>
    <source>
        <strain evidence="10">Bond</strain>
    </source>
</reference>
<proteinExistence type="inferred from homology"/>
<keyword evidence="2" id="KW-0813">Transport</keyword>
<dbReference type="OrthoDB" id="365770at2759"/>
<comment type="subcellular location">
    <subcellularLocation>
        <location evidence="1">Membrane</location>
    </subcellularLocation>
</comment>
<evidence type="ECO:0000256" key="1">
    <source>
        <dbReference type="ARBA" id="ARBA00004370"/>
    </source>
</evidence>
<gene>
    <name evidence="9" type="ORF">BBBOND_0404130</name>
</gene>
<dbReference type="KEGG" id="bbig:BBBOND_0404130"/>
<evidence type="ECO:0000313" key="9">
    <source>
        <dbReference type="EMBL" id="CDR97925.1"/>
    </source>
</evidence>
<dbReference type="InterPro" id="IPR013880">
    <property type="entry name" value="Yos1"/>
</dbReference>
<dbReference type="EMBL" id="LK391711">
    <property type="protein sequence ID" value="CDR97925.1"/>
    <property type="molecule type" value="Genomic_DNA"/>
</dbReference>
<evidence type="ECO:0000256" key="6">
    <source>
        <dbReference type="ARBA" id="ARBA00023136"/>
    </source>
</evidence>
<feature type="transmembrane region" description="Helical" evidence="8">
    <location>
        <begin position="56"/>
        <end position="75"/>
    </location>
</feature>
<feature type="transmembrane region" description="Helical" evidence="8">
    <location>
        <begin position="6"/>
        <end position="23"/>
    </location>
</feature>
<evidence type="ECO:0000256" key="3">
    <source>
        <dbReference type="ARBA" id="ARBA00022692"/>
    </source>
</evidence>
<dbReference type="RefSeq" id="XP_012770111.1">
    <property type="nucleotide sequence ID" value="XM_012914657.1"/>
</dbReference>
<dbReference type="PANTHER" id="PTHR15858:SF0">
    <property type="entry name" value="IMMEDIATE EARLY RESPONSE 3-INTERACTING PROTEIN 1"/>
    <property type="match status" value="1"/>
</dbReference>
<name>A0A061DEV2_BABBI</name>
<keyword evidence="3 8" id="KW-0812">Transmembrane</keyword>
<dbReference type="GO" id="GO:0005789">
    <property type="term" value="C:endoplasmic reticulum membrane"/>
    <property type="evidence" value="ECO:0007669"/>
    <property type="project" value="TreeGrafter"/>
</dbReference>
<dbReference type="GO" id="GO:0015031">
    <property type="term" value="P:protein transport"/>
    <property type="evidence" value="ECO:0007669"/>
    <property type="project" value="UniProtKB-KW"/>
</dbReference>
<dbReference type="VEuPathDB" id="PiroplasmaDB:BBBOND_0404130"/>
<evidence type="ECO:0000256" key="4">
    <source>
        <dbReference type="ARBA" id="ARBA00022927"/>
    </source>
</evidence>
<dbReference type="AlphaFoldDB" id="A0A061DEV2"/>
<dbReference type="PANTHER" id="PTHR15858">
    <property type="entry name" value="IMMEDIATE EARLY RESPONSE 3-INTERACTING PROTEIN 1"/>
    <property type="match status" value="1"/>
</dbReference>
<dbReference type="GO" id="GO:0006888">
    <property type="term" value="P:endoplasmic reticulum to Golgi vesicle-mediated transport"/>
    <property type="evidence" value="ECO:0007669"/>
    <property type="project" value="TreeGrafter"/>
</dbReference>
<dbReference type="Pfam" id="PF08571">
    <property type="entry name" value="Yos1"/>
    <property type="match status" value="1"/>
</dbReference>
<evidence type="ECO:0000256" key="8">
    <source>
        <dbReference type="SAM" id="Phobius"/>
    </source>
</evidence>
<evidence type="ECO:0000256" key="2">
    <source>
        <dbReference type="ARBA" id="ARBA00022448"/>
    </source>
</evidence>
<keyword evidence="5 8" id="KW-1133">Transmembrane helix</keyword>
<dbReference type="GO" id="GO:0030134">
    <property type="term" value="C:COPII-coated ER to Golgi transport vesicle"/>
    <property type="evidence" value="ECO:0007669"/>
    <property type="project" value="TreeGrafter"/>
</dbReference>
<dbReference type="GeneID" id="24566466"/>
<evidence type="ECO:0000256" key="7">
    <source>
        <dbReference type="ARBA" id="ARBA00024203"/>
    </source>
</evidence>
<evidence type="ECO:0000256" key="5">
    <source>
        <dbReference type="ARBA" id="ARBA00022989"/>
    </source>
</evidence>
<keyword evidence="4" id="KW-0653">Protein transport</keyword>
<comment type="similarity">
    <text evidence="7">Belongs to the YOS1 family.</text>
</comment>
<evidence type="ECO:0000313" key="10">
    <source>
        <dbReference type="Proteomes" id="UP000033188"/>
    </source>
</evidence>
<dbReference type="Proteomes" id="UP000033188">
    <property type="component" value="Chromosome 5"/>
</dbReference>
<keyword evidence="10" id="KW-1185">Reference proteome</keyword>